<evidence type="ECO:0000313" key="2">
    <source>
        <dbReference type="EnsemblPlants" id="TraesCS2B02G259700.1"/>
    </source>
</evidence>
<feature type="compositionally biased region" description="Low complexity" evidence="1">
    <location>
        <begin position="1"/>
        <end position="12"/>
    </location>
</feature>
<dbReference type="Gramene" id="TraesCLE_scaffold_363820_01G000100.1">
    <property type="protein sequence ID" value="TraesCLE_scaffold_363820_01G000100.1"/>
    <property type="gene ID" value="TraesCLE_scaffold_363820_01G000100"/>
</dbReference>
<dbReference type="AlphaFoldDB" id="A0A3B6C525"/>
<dbReference type="EnsemblPlants" id="TraesCS2B02G259700.1">
    <property type="protein sequence ID" value="TraesCS2B02G259700.1"/>
    <property type="gene ID" value="TraesCS2B02G259700"/>
</dbReference>
<dbReference type="Gramene" id="TraesMAC2B03G00927400.1">
    <property type="protein sequence ID" value="TraesMAC2B03G00927400.1"/>
    <property type="gene ID" value="TraesMAC2B03G00927400"/>
</dbReference>
<keyword evidence="3" id="KW-1185">Reference proteome</keyword>
<proteinExistence type="predicted"/>
<evidence type="ECO:0000256" key="1">
    <source>
        <dbReference type="SAM" id="MobiDB-lite"/>
    </source>
</evidence>
<dbReference type="Gramene" id="TraesCAD_scaffold_131390_01G000100.1">
    <property type="protein sequence ID" value="TraesCAD_scaffold_131390_01G000100.1"/>
    <property type="gene ID" value="TraesCAD_scaffold_131390_01G000100"/>
</dbReference>
<dbReference type="Gramene" id="TraesCS2B03G0653900.1">
    <property type="protein sequence ID" value="TraesCS2B03G0653900.1.CDS"/>
    <property type="gene ID" value="TraesCS2B03G0653900"/>
</dbReference>
<dbReference type="Gramene" id="TraesJUL2B03G00933930.1">
    <property type="protein sequence ID" value="TraesJUL2B03G00933930.1"/>
    <property type="gene ID" value="TraesJUL2B03G00933930"/>
</dbReference>
<dbReference type="Proteomes" id="UP000019116">
    <property type="component" value="Chromosome 2B"/>
</dbReference>
<protein>
    <submittedName>
        <fullName evidence="2">Uncharacterized protein</fullName>
    </submittedName>
</protein>
<accession>A0A3B6C525</accession>
<organism evidence="2">
    <name type="scientific">Triticum aestivum</name>
    <name type="common">Wheat</name>
    <dbReference type="NCBI Taxonomy" id="4565"/>
    <lineage>
        <taxon>Eukaryota</taxon>
        <taxon>Viridiplantae</taxon>
        <taxon>Streptophyta</taxon>
        <taxon>Embryophyta</taxon>
        <taxon>Tracheophyta</taxon>
        <taxon>Spermatophyta</taxon>
        <taxon>Magnoliopsida</taxon>
        <taxon>Liliopsida</taxon>
        <taxon>Poales</taxon>
        <taxon>Poaceae</taxon>
        <taxon>BOP clade</taxon>
        <taxon>Pooideae</taxon>
        <taxon>Triticodae</taxon>
        <taxon>Triticeae</taxon>
        <taxon>Triticinae</taxon>
        <taxon>Triticum</taxon>
    </lineage>
</organism>
<dbReference type="Gramene" id="TraesCS2B02G259700.1">
    <property type="protein sequence ID" value="TraesCS2B02G259700.1"/>
    <property type="gene ID" value="TraesCS2B02G259700"/>
</dbReference>
<reference evidence="2" key="1">
    <citation type="submission" date="2018-08" db="EMBL/GenBank/DDBJ databases">
        <authorList>
            <person name="Rossello M."/>
        </authorList>
    </citation>
    <scope>NUCLEOTIDE SEQUENCE [LARGE SCALE GENOMIC DNA]</scope>
    <source>
        <strain evidence="2">cv. Chinese Spring</strain>
    </source>
</reference>
<reference evidence="2" key="2">
    <citation type="submission" date="2018-10" db="UniProtKB">
        <authorList>
            <consortium name="EnsemblPlants"/>
        </authorList>
    </citation>
    <scope>IDENTIFICATION</scope>
</reference>
<sequence length="162" mass="17273">MSLLLSLAAQQSGTRGRSRPTRPHLFARGLEEQVAREAGTASGGAAQGRPPPVFYPVSQSPLPPPRPEELGNGTGVELAEEEGDREGLEAKEEGDNARVNEGCGLSLLLLLACSLIKPWKVRLHLLAPQGICGESFTIGSGCIISTSGMIDLCYVDRWHDLN</sequence>
<evidence type="ECO:0000313" key="3">
    <source>
        <dbReference type="Proteomes" id="UP000019116"/>
    </source>
</evidence>
<feature type="region of interest" description="Disordered" evidence="1">
    <location>
        <begin position="1"/>
        <end position="91"/>
    </location>
</feature>
<name>A0A3B6C525_WHEAT</name>
<dbReference type="Gramene" id="TraesROB_scaffold_192219_01G000100.1">
    <property type="protein sequence ID" value="TraesROB_scaffold_192219_01G000100.1"/>
    <property type="gene ID" value="TraesROB_scaffold_192219_01G000100"/>
</dbReference>
<dbReference type="Gramene" id="TraesSYM2B03G00941240.1">
    <property type="protein sequence ID" value="TraesSYM2B03G00941240.1"/>
    <property type="gene ID" value="TraesSYM2B03G00941240"/>
</dbReference>
<dbReference type="Gramene" id="TraesNOR2B03G00941420.1">
    <property type="protein sequence ID" value="TraesNOR2B03G00941420.1"/>
    <property type="gene ID" value="TraesNOR2B03G00941420"/>
</dbReference>